<name>A0A2W5T368_9BACT</name>
<dbReference type="InterPro" id="IPR000182">
    <property type="entry name" value="GNAT_dom"/>
</dbReference>
<accession>A0A2W5T368</accession>
<evidence type="ECO:0000259" key="1">
    <source>
        <dbReference type="PROSITE" id="PS51186"/>
    </source>
</evidence>
<evidence type="ECO:0000313" key="2">
    <source>
        <dbReference type="EMBL" id="PZR07323.1"/>
    </source>
</evidence>
<dbReference type="Proteomes" id="UP000249061">
    <property type="component" value="Unassembled WGS sequence"/>
</dbReference>
<dbReference type="PROSITE" id="PS51186">
    <property type="entry name" value="GNAT"/>
    <property type="match status" value="1"/>
</dbReference>
<dbReference type="EMBL" id="QFQP01000032">
    <property type="protein sequence ID" value="PZR07323.1"/>
    <property type="molecule type" value="Genomic_DNA"/>
</dbReference>
<protein>
    <submittedName>
        <fullName evidence="2">N-acetyltransferase</fullName>
    </submittedName>
</protein>
<dbReference type="AlphaFoldDB" id="A0A2W5T368"/>
<keyword evidence="2" id="KW-0808">Transferase</keyword>
<dbReference type="GO" id="GO:0016747">
    <property type="term" value="F:acyltransferase activity, transferring groups other than amino-acyl groups"/>
    <property type="evidence" value="ECO:0007669"/>
    <property type="project" value="InterPro"/>
</dbReference>
<dbReference type="SUPFAM" id="SSF55729">
    <property type="entry name" value="Acyl-CoA N-acyltransferases (Nat)"/>
    <property type="match status" value="1"/>
</dbReference>
<dbReference type="InterPro" id="IPR016181">
    <property type="entry name" value="Acyl_CoA_acyltransferase"/>
</dbReference>
<dbReference type="InterPro" id="IPR039968">
    <property type="entry name" value="BcerS-like"/>
</dbReference>
<feature type="domain" description="N-acetyltransferase" evidence="1">
    <location>
        <begin position="19"/>
        <end position="176"/>
    </location>
</feature>
<dbReference type="PANTHER" id="PTHR41368">
    <property type="entry name" value="PROTEIN YGHO"/>
    <property type="match status" value="1"/>
</dbReference>
<gene>
    <name evidence="2" type="ORF">DI536_28140</name>
</gene>
<dbReference type="PANTHER" id="PTHR41368:SF1">
    <property type="entry name" value="PROTEIN YGHO"/>
    <property type="match status" value="1"/>
</dbReference>
<reference evidence="2 3" key="1">
    <citation type="submission" date="2017-08" db="EMBL/GenBank/DDBJ databases">
        <title>Infants hospitalized years apart are colonized by the same room-sourced microbial strains.</title>
        <authorList>
            <person name="Brooks B."/>
            <person name="Olm M.R."/>
            <person name="Firek B.A."/>
            <person name="Baker R."/>
            <person name="Thomas B.C."/>
            <person name="Morowitz M.J."/>
            <person name="Banfield J.F."/>
        </authorList>
    </citation>
    <scope>NUCLEOTIDE SEQUENCE [LARGE SCALE GENOMIC DNA]</scope>
    <source>
        <strain evidence="2">S2_003_000_R2_14</strain>
    </source>
</reference>
<proteinExistence type="predicted"/>
<organism evidence="2 3">
    <name type="scientific">Archangium gephyra</name>
    <dbReference type="NCBI Taxonomy" id="48"/>
    <lineage>
        <taxon>Bacteria</taxon>
        <taxon>Pseudomonadati</taxon>
        <taxon>Myxococcota</taxon>
        <taxon>Myxococcia</taxon>
        <taxon>Myxococcales</taxon>
        <taxon>Cystobacterineae</taxon>
        <taxon>Archangiaceae</taxon>
        <taxon>Archangium</taxon>
    </lineage>
</organism>
<comment type="caution">
    <text evidence="2">The sequence shown here is derived from an EMBL/GenBank/DDBJ whole genome shotgun (WGS) entry which is preliminary data.</text>
</comment>
<sequence length="389" mass="44048">MRTKTPIAVPRLAVRAPDVVVEVVAGGRAKDDFIRFQLDHYAGDPNFVPPIIAERKDFLDFERNPFFKDARAQLYVARRQGRVVGRIAAIVDERYNRFHGTQDGFVGLFESQNDPGLAAALFDAALSWLRREGVKRCIGPVNVGFHHDAGIQVLGHERFPAMLMPYNPLWYGVLFEANGFQKLKDLYTYEVQAISGLPEKVRRLAERVKSSGQVTVRRLDVYRPEGDLLRMYSIFNTMMRPGFGFAPISNDEFMQIVNRLRPLVLLRPELSLIAEVDGEMVGFCITVPDIYPAQKEAGGKLFPFGLAKFLWKTRSITRLRGLLFGIKDGWRRRGIDALLAHETYKAALGLGYDAGELGWAMEDDTLVNRMLQTAGGKHVKTFRVYQRPL</sequence>
<evidence type="ECO:0000313" key="3">
    <source>
        <dbReference type="Proteomes" id="UP000249061"/>
    </source>
</evidence>
<dbReference type="Gene3D" id="3.40.630.30">
    <property type="match status" value="2"/>
</dbReference>